<dbReference type="Proteomes" id="UP000634136">
    <property type="component" value="Unassembled WGS sequence"/>
</dbReference>
<dbReference type="AlphaFoldDB" id="A0A835C2B9"/>
<dbReference type="Pfam" id="PF08646">
    <property type="entry name" value="Rep_fac-A_C"/>
    <property type="match status" value="1"/>
</dbReference>
<dbReference type="Pfam" id="PF02721">
    <property type="entry name" value="DUF223"/>
    <property type="match status" value="1"/>
</dbReference>
<gene>
    <name evidence="3" type="ORF">G2W53_014259</name>
</gene>
<dbReference type="EMBL" id="JAAIUW010000005">
    <property type="protein sequence ID" value="KAF7831926.1"/>
    <property type="molecule type" value="Genomic_DNA"/>
</dbReference>
<feature type="domain" description="Replication factor A C-terminal" evidence="2">
    <location>
        <begin position="538"/>
        <end position="651"/>
    </location>
</feature>
<comment type="caution">
    <text evidence="3">The sequence shown here is derived from an EMBL/GenBank/DDBJ whole genome shotgun (WGS) entry which is preliminary data.</text>
</comment>
<name>A0A835C2B9_9FABA</name>
<keyword evidence="4" id="KW-1185">Reference proteome</keyword>
<proteinExistence type="predicted"/>
<feature type="domain" description="Replication protein A 70 kDa DNA-binding subunit B/D first OB fold" evidence="1">
    <location>
        <begin position="327"/>
        <end position="384"/>
    </location>
</feature>
<evidence type="ECO:0000313" key="3">
    <source>
        <dbReference type="EMBL" id="KAF7831926.1"/>
    </source>
</evidence>
<dbReference type="OrthoDB" id="1721399at2759"/>
<dbReference type="Gene3D" id="2.40.50.140">
    <property type="entry name" value="Nucleic acid-binding proteins"/>
    <property type="match status" value="2"/>
</dbReference>
<organism evidence="3 4">
    <name type="scientific">Senna tora</name>
    <dbReference type="NCBI Taxonomy" id="362788"/>
    <lineage>
        <taxon>Eukaryota</taxon>
        <taxon>Viridiplantae</taxon>
        <taxon>Streptophyta</taxon>
        <taxon>Embryophyta</taxon>
        <taxon>Tracheophyta</taxon>
        <taxon>Spermatophyta</taxon>
        <taxon>Magnoliopsida</taxon>
        <taxon>eudicotyledons</taxon>
        <taxon>Gunneridae</taxon>
        <taxon>Pentapetalae</taxon>
        <taxon>rosids</taxon>
        <taxon>fabids</taxon>
        <taxon>Fabales</taxon>
        <taxon>Fabaceae</taxon>
        <taxon>Caesalpinioideae</taxon>
        <taxon>Cassia clade</taxon>
        <taxon>Senna</taxon>
    </lineage>
</organism>
<sequence length="679" mass="77784">MAVYNPSVVLCSFSDPGHPSLGIYLKDREFDSKETLTPLPPIPTDVADRFANLTRVVNGILCVDFATPTGTEIYSLCNITNSSFLMVPSIQTTSDNGKVLSAFGANSATGHESIVRMWKDELHGIPSSLSVYDTLHHTWSPIQQPLLDVSQIYDGYIHINGILYWISRKETTDTANCKKLLIAFNIAEMTWVSYDVSINIVGDQFFLCEVDGLVGVITWTSGSLEITRDYNLFVKRNASNGTTIFRRVKRVKDVPTWMNFLTYRNDKFVFHCDNHFQVNVNKGICYKDIFNFPGGELCDMVKIAVPKPHNCVFKSTYSWNPSSRIIKICASINGIFERKFKRLFNEGEVIILSLFAIARNNGTFRMTNHQYRTIFQYRTKVQKSSDDVPIQYFGFDFVNLRSIRCDVVDTSLLIGLVCNISNIRRKFVYKLQTNHIPIEIYDAWIIVAIQWCKVADFHGSTYVTTSVEATRPLINEDITRFHDLPVEFQQLELKVDNFRNIHLPHISFERSKEPFADIQLNTISELYMSSEYSVHFIIATVIKVNTSTDWYYYACDLCMKELDFEDDCNYCYSCGKSISTPSIRFKINVEVVDTIGWARLIILDPDASNYLMTDASKLLHREFSDDPIKHINLLENLVHKVFLFKISVNEASCVPTPSFEVLTMFWDASLIEKFPDKIC</sequence>
<evidence type="ECO:0000313" key="4">
    <source>
        <dbReference type="Proteomes" id="UP000634136"/>
    </source>
</evidence>
<dbReference type="PANTHER" id="PTHR47165">
    <property type="entry name" value="OS03G0429900 PROTEIN"/>
    <property type="match status" value="1"/>
</dbReference>
<evidence type="ECO:0000259" key="2">
    <source>
        <dbReference type="Pfam" id="PF08646"/>
    </source>
</evidence>
<dbReference type="InterPro" id="IPR012340">
    <property type="entry name" value="NA-bd_OB-fold"/>
</dbReference>
<evidence type="ECO:0000259" key="1">
    <source>
        <dbReference type="Pfam" id="PF02721"/>
    </source>
</evidence>
<dbReference type="PANTHER" id="PTHR47165:SF4">
    <property type="entry name" value="OS03G0429900 PROTEIN"/>
    <property type="match status" value="1"/>
</dbReference>
<dbReference type="InterPro" id="IPR003871">
    <property type="entry name" value="RFA1B/D_OB_1st"/>
</dbReference>
<dbReference type="InterPro" id="IPR013955">
    <property type="entry name" value="Rep_factor-A_C"/>
</dbReference>
<reference evidence="3" key="1">
    <citation type="submission" date="2020-09" db="EMBL/GenBank/DDBJ databases">
        <title>Genome-Enabled Discovery of Anthraquinone Biosynthesis in Senna tora.</title>
        <authorList>
            <person name="Kang S.-H."/>
            <person name="Pandey R.P."/>
            <person name="Lee C.-M."/>
            <person name="Sim J.-S."/>
            <person name="Jeong J.-T."/>
            <person name="Choi B.-S."/>
            <person name="Jung M."/>
            <person name="Ginzburg D."/>
            <person name="Zhao K."/>
            <person name="Won S.Y."/>
            <person name="Oh T.-J."/>
            <person name="Yu Y."/>
            <person name="Kim N.-H."/>
            <person name="Lee O.R."/>
            <person name="Lee T.-H."/>
            <person name="Bashyal P."/>
            <person name="Kim T.-S."/>
            <person name="Lee W.-H."/>
            <person name="Kawkins C."/>
            <person name="Kim C.-K."/>
            <person name="Kim J.S."/>
            <person name="Ahn B.O."/>
            <person name="Rhee S.Y."/>
            <person name="Sohng J.K."/>
        </authorList>
    </citation>
    <scope>NUCLEOTIDE SEQUENCE</scope>
    <source>
        <tissue evidence="3">Leaf</tissue>
    </source>
</reference>
<protein>
    <submittedName>
        <fullName evidence="3">Replication factor-A carboxy-terminal domain protein</fullName>
    </submittedName>
</protein>
<dbReference type="SUPFAM" id="SSF50249">
    <property type="entry name" value="Nucleic acid-binding proteins"/>
    <property type="match status" value="1"/>
</dbReference>
<accession>A0A835C2B9</accession>